<evidence type="ECO:0000256" key="3">
    <source>
        <dbReference type="RuleBase" id="RU363019"/>
    </source>
</evidence>
<evidence type="ECO:0000313" key="7">
    <source>
        <dbReference type="EMBL" id="CAE8583927.1"/>
    </source>
</evidence>
<comment type="caution">
    <text evidence="7">The sequence shown here is derived from an EMBL/GenBank/DDBJ whole genome shotgun (WGS) entry which is preliminary data.</text>
</comment>
<dbReference type="GO" id="GO:0003755">
    <property type="term" value="F:peptidyl-prolyl cis-trans isomerase activity"/>
    <property type="evidence" value="ECO:0007669"/>
    <property type="project" value="UniProtKB-UniRule"/>
</dbReference>
<evidence type="ECO:0000256" key="4">
    <source>
        <dbReference type="SAM" id="MobiDB-lite"/>
    </source>
</evidence>
<accession>A0A813DBR2</accession>
<keyword evidence="2 3" id="KW-0413">Isomerase</keyword>
<evidence type="ECO:0000256" key="1">
    <source>
        <dbReference type="ARBA" id="ARBA00023110"/>
    </source>
</evidence>
<dbReference type="PANTHER" id="PTHR43246">
    <property type="entry name" value="PEPTIDYL-PROLYL CIS-TRANS ISOMERASE CYP38, CHLOROPLASTIC"/>
    <property type="match status" value="1"/>
</dbReference>
<dbReference type="Gene3D" id="2.40.100.10">
    <property type="entry name" value="Cyclophilin-like"/>
    <property type="match status" value="1"/>
</dbReference>
<feature type="domain" description="PPIase cyclophilin-type" evidence="6">
    <location>
        <begin position="13"/>
        <end position="167"/>
    </location>
</feature>
<dbReference type="Pfam" id="PF00160">
    <property type="entry name" value="Pro_isomerase"/>
    <property type="match status" value="1"/>
</dbReference>
<keyword evidence="5" id="KW-0472">Membrane</keyword>
<dbReference type="AlphaFoldDB" id="A0A813DBR2"/>
<dbReference type="Proteomes" id="UP000654075">
    <property type="component" value="Unassembled WGS sequence"/>
</dbReference>
<keyword evidence="1 3" id="KW-0697">Rotamase</keyword>
<dbReference type="PROSITE" id="PS50072">
    <property type="entry name" value="CSA_PPIASE_2"/>
    <property type="match status" value="1"/>
</dbReference>
<feature type="transmembrane region" description="Helical" evidence="5">
    <location>
        <begin position="205"/>
        <end position="226"/>
    </location>
</feature>
<sequence length="284" mass="31185">MLGLALPPLTATFLVRNLAGGGTGKFTVEVHPDWSPEGAARFGELINAHFFNGCRFFRVVSGFVAQFGIPGDPALAEKWRLRPIPDDPVVVSNTRGRLTFAASAPKTRATQIFLNLGNNNFLDNQGYPPFGEVIEGLDVADRLFSGYGESSPRGRGPDQLELLRSGSEYLHAEFPLLSYIDRVEANISSAELSRFFASPAETHDFGLMFAIMFCVLLVSLALGCWATSFCCFRTAFSPETQAELPAKRYEREAVHNDEELSRLSNSDNSGDQLLSPTFGTSYLR</sequence>
<comment type="function">
    <text evidence="3">PPIases accelerate the folding of proteins. It catalyzes the cis-trans isomerization of proline imidic peptide bonds in oligopeptides.</text>
</comment>
<feature type="compositionally biased region" description="Polar residues" evidence="4">
    <location>
        <begin position="262"/>
        <end position="284"/>
    </location>
</feature>
<keyword evidence="8" id="KW-1185">Reference proteome</keyword>
<organism evidence="7 8">
    <name type="scientific">Polarella glacialis</name>
    <name type="common">Dinoflagellate</name>
    <dbReference type="NCBI Taxonomy" id="89957"/>
    <lineage>
        <taxon>Eukaryota</taxon>
        <taxon>Sar</taxon>
        <taxon>Alveolata</taxon>
        <taxon>Dinophyceae</taxon>
        <taxon>Suessiales</taxon>
        <taxon>Suessiaceae</taxon>
        <taxon>Polarella</taxon>
    </lineage>
</organism>
<comment type="catalytic activity">
    <reaction evidence="3">
        <text>[protein]-peptidylproline (omega=180) = [protein]-peptidylproline (omega=0)</text>
        <dbReference type="Rhea" id="RHEA:16237"/>
        <dbReference type="Rhea" id="RHEA-COMP:10747"/>
        <dbReference type="Rhea" id="RHEA-COMP:10748"/>
        <dbReference type="ChEBI" id="CHEBI:83833"/>
        <dbReference type="ChEBI" id="CHEBI:83834"/>
        <dbReference type="EC" id="5.2.1.8"/>
    </reaction>
</comment>
<dbReference type="EMBL" id="CAJNNV010000937">
    <property type="protein sequence ID" value="CAE8583927.1"/>
    <property type="molecule type" value="Genomic_DNA"/>
</dbReference>
<protein>
    <recommendedName>
        <fullName evidence="3">Peptidyl-prolyl cis-trans isomerase</fullName>
        <shortName evidence="3">PPIase</shortName>
        <ecNumber evidence="3">5.2.1.8</ecNumber>
    </recommendedName>
</protein>
<name>A0A813DBR2_POLGL</name>
<evidence type="ECO:0000256" key="5">
    <source>
        <dbReference type="SAM" id="Phobius"/>
    </source>
</evidence>
<evidence type="ECO:0000259" key="6">
    <source>
        <dbReference type="PROSITE" id="PS50072"/>
    </source>
</evidence>
<comment type="similarity">
    <text evidence="3">Belongs to the cyclophilin-type PPIase family.</text>
</comment>
<dbReference type="SUPFAM" id="SSF50891">
    <property type="entry name" value="Cyclophilin-like"/>
    <property type="match status" value="1"/>
</dbReference>
<dbReference type="PRINTS" id="PR00153">
    <property type="entry name" value="CSAPPISMRASE"/>
</dbReference>
<dbReference type="EC" id="5.2.1.8" evidence="3"/>
<evidence type="ECO:0000313" key="8">
    <source>
        <dbReference type="Proteomes" id="UP000654075"/>
    </source>
</evidence>
<proteinExistence type="inferred from homology"/>
<gene>
    <name evidence="7" type="ORF">PGLA1383_LOCUS2873</name>
</gene>
<evidence type="ECO:0000256" key="2">
    <source>
        <dbReference type="ARBA" id="ARBA00023235"/>
    </source>
</evidence>
<keyword evidence="5" id="KW-1133">Transmembrane helix</keyword>
<dbReference type="InterPro" id="IPR002130">
    <property type="entry name" value="Cyclophilin-type_PPIase_dom"/>
</dbReference>
<dbReference type="InterPro" id="IPR044665">
    <property type="entry name" value="E_coli_cyclophilin_A-like"/>
</dbReference>
<feature type="region of interest" description="Disordered" evidence="4">
    <location>
        <begin position="259"/>
        <end position="284"/>
    </location>
</feature>
<dbReference type="InterPro" id="IPR029000">
    <property type="entry name" value="Cyclophilin-like_dom_sf"/>
</dbReference>
<reference evidence="7" key="1">
    <citation type="submission" date="2021-02" db="EMBL/GenBank/DDBJ databases">
        <authorList>
            <person name="Dougan E. K."/>
            <person name="Rhodes N."/>
            <person name="Thang M."/>
            <person name="Chan C."/>
        </authorList>
    </citation>
    <scope>NUCLEOTIDE SEQUENCE</scope>
</reference>
<keyword evidence="5" id="KW-0812">Transmembrane</keyword>